<proteinExistence type="predicted"/>
<evidence type="ECO:0000313" key="3">
    <source>
        <dbReference type="Proteomes" id="UP001473302"/>
    </source>
</evidence>
<feature type="compositionally biased region" description="Basic and acidic residues" evidence="1">
    <location>
        <begin position="43"/>
        <end position="59"/>
    </location>
</feature>
<accession>A0ABP9YNE6</accession>
<feature type="region of interest" description="Disordered" evidence="1">
    <location>
        <begin position="35"/>
        <end position="61"/>
    </location>
</feature>
<evidence type="ECO:0000313" key="2">
    <source>
        <dbReference type="EMBL" id="GAA5808370.1"/>
    </source>
</evidence>
<feature type="compositionally biased region" description="Acidic residues" evidence="1">
    <location>
        <begin position="119"/>
        <end position="137"/>
    </location>
</feature>
<comment type="caution">
    <text evidence="2">The sequence shown here is derived from an EMBL/GenBank/DDBJ whole genome shotgun (WGS) entry which is preliminary data.</text>
</comment>
<keyword evidence="3" id="KW-1185">Reference proteome</keyword>
<feature type="region of interest" description="Disordered" evidence="1">
    <location>
        <begin position="110"/>
        <end position="137"/>
    </location>
</feature>
<evidence type="ECO:0000256" key="1">
    <source>
        <dbReference type="SAM" id="MobiDB-lite"/>
    </source>
</evidence>
<protein>
    <recommendedName>
        <fullName evidence="4">C2H2-type domain-containing protein</fullName>
    </recommendedName>
</protein>
<gene>
    <name evidence="2" type="ORF">MFLAVUS_001761</name>
</gene>
<sequence>MSRYALTDEEVKQDITLNKDVIRLTARVNDFIKETNQQTGSKKRADWSNADKKNLESPRTKLKRKRRILKIQLTRAKFIHLNTLLEKCLVIDEEGVLTLNEDLIDIPKRPSKVEKEEKEETDNADEENNEENEKEDELLYEEDQAADYVQNGQNVIPSNDEIITGDDRNNDLRAEDISILINLQHRILGKNICEWCIEEKKVSKEYSGASALANHLFQSQAAKDTWEKMGKKKDDIHLNIERWVKKVEVEKKIDGKIGCPKRTCKFAKKSFQAVEDHLKKKHWEQERTVNLTQEESMQEVLKYFDDYFHGYEIADEFTGDVLKKWEATRDKHRKSSK</sequence>
<dbReference type="EMBL" id="BAABUK010000003">
    <property type="protein sequence ID" value="GAA5808370.1"/>
    <property type="molecule type" value="Genomic_DNA"/>
</dbReference>
<organism evidence="2 3">
    <name type="scientific">Mucor flavus</name>
    <dbReference type="NCBI Taxonomy" id="439312"/>
    <lineage>
        <taxon>Eukaryota</taxon>
        <taxon>Fungi</taxon>
        <taxon>Fungi incertae sedis</taxon>
        <taxon>Mucoromycota</taxon>
        <taxon>Mucoromycotina</taxon>
        <taxon>Mucoromycetes</taxon>
        <taxon>Mucorales</taxon>
        <taxon>Mucorineae</taxon>
        <taxon>Mucoraceae</taxon>
        <taxon>Mucor</taxon>
    </lineage>
</organism>
<dbReference type="Proteomes" id="UP001473302">
    <property type="component" value="Unassembled WGS sequence"/>
</dbReference>
<reference evidence="2 3" key="1">
    <citation type="submission" date="2024-04" db="EMBL/GenBank/DDBJ databases">
        <title>genome sequences of Mucor flavus KT1a and Helicostylum pulchrum KT1b strains isolated from the surface of a dry-aged beef.</title>
        <authorList>
            <person name="Toyotome T."/>
            <person name="Hosono M."/>
            <person name="Torimaru M."/>
            <person name="Fukuda K."/>
            <person name="Mikami N."/>
        </authorList>
    </citation>
    <scope>NUCLEOTIDE SEQUENCE [LARGE SCALE GENOMIC DNA]</scope>
    <source>
        <strain evidence="2 3">KT1a</strain>
    </source>
</reference>
<evidence type="ECO:0008006" key="4">
    <source>
        <dbReference type="Google" id="ProtNLM"/>
    </source>
</evidence>
<name>A0ABP9YNE6_9FUNG</name>